<reference evidence="3" key="1">
    <citation type="submission" date="2016-11" db="EMBL/GenBank/DDBJ databases">
        <authorList>
            <person name="Varghese N."/>
            <person name="Submissions S."/>
        </authorList>
    </citation>
    <scope>NUCLEOTIDE SEQUENCE [LARGE SCALE GENOMIC DNA]</scope>
    <source>
        <strain evidence="3">DSM 17659</strain>
    </source>
</reference>
<dbReference type="STRING" id="229205.SAMN05444372_104140"/>
<dbReference type="SMART" id="SM00554">
    <property type="entry name" value="FAS1"/>
    <property type="match status" value="1"/>
</dbReference>
<dbReference type="OrthoDB" id="9800666at2"/>
<dbReference type="Proteomes" id="UP000184020">
    <property type="component" value="Unassembled WGS sequence"/>
</dbReference>
<dbReference type="EMBL" id="FQWF01000004">
    <property type="protein sequence ID" value="SHG29015.1"/>
    <property type="molecule type" value="Genomic_DNA"/>
</dbReference>
<dbReference type="PANTHER" id="PTHR10900:SF77">
    <property type="entry name" value="FI19380P1"/>
    <property type="match status" value="1"/>
</dbReference>
<evidence type="ECO:0000313" key="2">
    <source>
        <dbReference type="EMBL" id="SHG29015.1"/>
    </source>
</evidence>
<dbReference type="InterPro" id="IPR050904">
    <property type="entry name" value="Adhesion/Biosynth-related"/>
</dbReference>
<dbReference type="InterPro" id="IPR036378">
    <property type="entry name" value="FAS1_dom_sf"/>
</dbReference>
<dbReference type="InterPro" id="IPR000782">
    <property type="entry name" value="FAS1_domain"/>
</dbReference>
<dbReference type="PROSITE" id="PS51257">
    <property type="entry name" value="PROKAR_LIPOPROTEIN"/>
    <property type="match status" value="1"/>
</dbReference>
<dbReference type="RefSeq" id="WP_073018098.1">
    <property type="nucleotide sequence ID" value="NZ_FQWF01000004.1"/>
</dbReference>
<evidence type="ECO:0000313" key="3">
    <source>
        <dbReference type="Proteomes" id="UP000184020"/>
    </source>
</evidence>
<accession>A0A1M5IL77</accession>
<dbReference type="PROSITE" id="PS50213">
    <property type="entry name" value="FAS1"/>
    <property type="match status" value="1"/>
</dbReference>
<dbReference type="PANTHER" id="PTHR10900">
    <property type="entry name" value="PERIOSTIN-RELATED"/>
    <property type="match status" value="1"/>
</dbReference>
<feature type="domain" description="FAS1" evidence="1">
    <location>
        <begin position="47"/>
        <end position="191"/>
    </location>
</feature>
<dbReference type="AlphaFoldDB" id="A0A1M5IL77"/>
<dbReference type="GO" id="GO:0005615">
    <property type="term" value="C:extracellular space"/>
    <property type="evidence" value="ECO:0007669"/>
    <property type="project" value="TreeGrafter"/>
</dbReference>
<protein>
    <submittedName>
        <fullName evidence="2">Uncaracterized surface protein containing fasciclin (FAS1) repeats</fullName>
    </submittedName>
</protein>
<sequence>MKLVKTISALALLGVITTSCGEKKTAESTEMTDSTTVAVDTVAAAETGNIVDVASANADFSTLVTAVKAANLVETLSGDGPFTVFAPNNAAFDKLAKNTLDDLLKPENAEKLKSILTYHVVAGKFDAATVIAAINKGNGKHSVTTVNGGTISLSLSDGKVMLTDENAGTATVILADVGASNGLIHAIDTVVMPKSK</sequence>
<dbReference type="FunFam" id="2.30.180.10:FF:000014">
    <property type="entry name" value="Stabilin 1"/>
    <property type="match status" value="1"/>
</dbReference>
<keyword evidence="3" id="KW-1185">Reference proteome</keyword>
<dbReference type="Pfam" id="PF02469">
    <property type="entry name" value="Fasciclin"/>
    <property type="match status" value="1"/>
</dbReference>
<dbReference type="SUPFAM" id="SSF82153">
    <property type="entry name" value="FAS1 domain"/>
    <property type="match status" value="1"/>
</dbReference>
<dbReference type="Gene3D" id="2.30.180.10">
    <property type="entry name" value="FAS1 domain"/>
    <property type="match status" value="1"/>
</dbReference>
<proteinExistence type="predicted"/>
<organism evidence="2 3">
    <name type="scientific">Flavobacterium micromati</name>
    <dbReference type="NCBI Taxonomy" id="229205"/>
    <lineage>
        <taxon>Bacteria</taxon>
        <taxon>Pseudomonadati</taxon>
        <taxon>Bacteroidota</taxon>
        <taxon>Flavobacteriia</taxon>
        <taxon>Flavobacteriales</taxon>
        <taxon>Flavobacteriaceae</taxon>
        <taxon>Flavobacterium</taxon>
    </lineage>
</organism>
<evidence type="ECO:0000259" key="1">
    <source>
        <dbReference type="PROSITE" id="PS50213"/>
    </source>
</evidence>
<gene>
    <name evidence="2" type="ORF">SAMN05444372_104140</name>
</gene>
<name>A0A1M5IL77_9FLAO</name>